<name>A0A0K1YB63_9EURY</name>
<protein>
    <submittedName>
        <fullName evidence="1">Uncharacterized protein</fullName>
    </submittedName>
</protein>
<proteinExistence type="predicted"/>
<organism evidence="1">
    <name type="scientific">uncultured haloarchaeon</name>
    <dbReference type="NCBI Taxonomy" id="160804"/>
    <lineage>
        <taxon>Archaea</taxon>
        <taxon>Methanobacteriati</taxon>
        <taxon>Methanobacteriota</taxon>
        <taxon>Stenosarchaea group</taxon>
        <taxon>Halobacteria</taxon>
        <taxon>Halobacteriales</taxon>
        <taxon>Halobacteriaceae</taxon>
        <taxon>environmental samples</taxon>
    </lineage>
</organism>
<evidence type="ECO:0000313" key="1">
    <source>
        <dbReference type="EMBL" id="AKY04346.1"/>
    </source>
</evidence>
<dbReference type="EMBL" id="KT322178">
    <property type="protein sequence ID" value="AKY04346.1"/>
    <property type="molecule type" value="Genomic_DNA"/>
</dbReference>
<sequence length="58" mass="6590">MEASSYFIPDGRVWSELSNLFTDYQVDLSSHDRYDSPVIEALRLLNIATQAVTNHGDM</sequence>
<dbReference type="AlphaFoldDB" id="A0A0K1YB63"/>
<accession>A0A0K1YB63</accession>
<reference evidence="1" key="1">
    <citation type="journal article" date="2015" name="BMC Genomics">
        <title>Diversity of the cell-wall associated genomic island of the archaeon Haloquadratum walsbyi.</title>
        <authorList>
            <person name="Martin-Cuadrado A.B."/>
            <person name="Pasic L."/>
            <person name="Rodriguez-Valera F."/>
        </authorList>
    </citation>
    <scope>NUCLEOTIDE SEQUENCE</scope>
</reference>